<protein>
    <submittedName>
        <fullName evidence="3">Transposase</fullName>
    </submittedName>
</protein>
<dbReference type="EMBL" id="UZAF01019110">
    <property type="protein sequence ID" value="VDO57716.1"/>
    <property type="molecule type" value="Genomic_DNA"/>
</dbReference>
<gene>
    <name evidence="1" type="ORF">HPLM_LOCUS15755</name>
</gene>
<proteinExistence type="predicted"/>
<accession>A0A0N4WVN2</accession>
<evidence type="ECO:0000313" key="2">
    <source>
        <dbReference type="Proteomes" id="UP000268014"/>
    </source>
</evidence>
<sequence>MNVIIIIGLKIGYKARRIESTTVMVLLESIPVNSRNVEKQYGATKNTIGQAACNSKKRNI</sequence>
<dbReference type="WBParaSite" id="HPLM_0001576301-mRNA-1">
    <property type="protein sequence ID" value="HPLM_0001576301-mRNA-1"/>
    <property type="gene ID" value="HPLM_0001576301"/>
</dbReference>
<keyword evidence="2" id="KW-1185">Reference proteome</keyword>
<reference evidence="3" key="1">
    <citation type="submission" date="2017-02" db="UniProtKB">
        <authorList>
            <consortium name="WormBaseParasite"/>
        </authorList>
    </citation>
    <scope>IDENTIFICATION</scope>
</reference>
<evidence type="ECO:0000313" key="1">
    <source>
        <dbReference type="EMBL" id="VDO57716.1"/>
    </source>
</evidence>
<dbReference type="Proteomes" id="UP000268014">
    <property type="component" value="Unassembled WGS sequence"/>
</dbReference>
<evidence type="ECO:0000313" key="3">
    <source>
        <dbReference type="WBParaSite" id="HPLM_0001576301-mRNA-1"/>
    </source>
</evidence>
<organism evidence="3">
    <name type="scientific">Haemonchus placei</name>
    <name type="common">Barber's pole worm</name>
    <dbReference type="NCBI Taxonomy" id="6290"/>
    <lineage>
        <taxon>Eukaryota</taxon>
        <taxon>Metazoa</taxon>
        <taxon>Ecdysozoa</taxon>
        <taxon>Nematoda</taxon>
        <taxon>Chromadorea</taxon>
        <taxon>Rhabditida</taxon>
        <taxon>Rhabditina</taxon>
        <taxon>Rhabditomorpha</taxon>
        <taxon>Strongyloidea</taxon>
        <taxon>Trichostrongylidae</taxon>
        <taxon>Haemonchus</taxon>
    </lineage>
</organism>
<name>A0A0N4WVN2_HAEPC</name>
<reference evidence="1 2" key="2">
    <citation type="submission" date="2018-11" db="EMBL/GenBank/DDBJ databases">
        <authorList>
            <consortium name="Pathogen Informatics"/>
        </authorList>
    </citation>
    <scope>NUCLEOTIDE SEQUENCE [LARGE SCALE GENOMIC DNA]</scope>
    <source>
        <strain evidence="1 2">MHpl1</strain>
    </source>
</reference>
<dbReference type="AlphaFoldDB" id="A0A0N4WVN2"/>